<dbReference type="GO" id="GO:0043565">
    <property type="term" value="F:sequence-specific DNA binding"/>
    <property type="evidence" value="ECO:0007669"/>
    <property type="project" value="InterPro"/>
</dbReference>
<dbReference type="PROSITE" id="PS01124">
    <property type="entry name" value="HTH_ARAC_FAMILY_2"/>
    <property type="match status" value="1"/>
</dbReference>
<evidence type="ECO:0000256" key="3">
    <source>
        <dbReference type="ARBA" id="ARBA00023163"/>
    </source>
</evidence>
<evidence type="ECO:0000259" key="5">
    <source>
        <dbReference type="PROSITE" id="PS01124"/>
    </source>
</evidence>
<evidence type="ECO:0000313" key="7">
    <source>
        <dbReference type="Proteomes" id="UP000294947"/>
    </source>
</evidence>
<feature type="region of interest" description="Disordered" evidence="4">
    <location>
        <begin position="186"/>
        <end position="205"/>
    </location>
</feature>
<reference evidence="6 7" key="1">
    <citation type="submission" date="2019-03" db="EMBL/GenBank/DDBJ databases">
        <title>Draft genome sequences of novel Actinobacteria.</title>
        <authorList>
            <person name="Sahin N."/>
            <person name="Ay H."/>
            <person name="Saygin H."/>
        </authorList>
    </citation>
    <scope>NUCLEOTIDE SEQUENCE [LARGE SCALE GENOMIC DNA]</scope>
    <source>
        <strain evidence="6 7">7K502</strain>
    </source>
</reference>
<protein>
    <submittedName>
        <fullName evidence="6">Helix-turn-helix domain-containing protein</fullName>
    </submittedName>
</protein>
<dbReference type="InterPro" id="IPR009057">
    <property type="entry name" value="Homeodomain-like_sf"/>
</dbReference>
<dbReference type="SMART" id="SM00342">
    <property type="entry name" value="HTH_ARAC"/>
    <property type="match status" value="1"/>
</dbReference>
<keyword evidence="1" id="KW-0805">Transcription regulation</keyword>
<dbReference type="EMBL" id="SMKW01000045">
    <property type="protein sequence ID" value="TDD42743.1"/>
    <property type="molecule type" value="Genomic_DNA"/>
</dbReference>
<dbReference type="SUPFAM" id="SSF52317">
    <property type="entry name" value="Class I glutamine amidotransferase-like"/>
    <property type="match status" value="1"/>
</dbReference>
<dbReference type="Gene3D" id="1.10.10.60">
    <property type="entry name" value="Homeodomain-like"/>
    <property type="match status" value="1"/>
</dbReference>
<dbReference type="Gene3D" id="3.40.50.880">
    <property type="match status" value="1"/>
</dbReference>
<dbReference type="PANTHER" id="PTHR43130:SF3">
    <property type="entry name" value="HTH-TYPE TRANSCRIPTIONAL REGULATOR RV1931C"/>
    <property type="match status" value="1"/>
</dbReference>
<evidence type="ECO:0000256" key="2">
    <source>
        <dbReference type="ARBA" id="ARBA00023125"/>
    </source>
</evidence>
<dbReference type="SUPFAM" id="SSF46689">
    <property type="entry name" value="Homeodomain-like"/>
    <property type="match status" value="2"/>
</dbReference>
<accession>A0A4R4YDN5</accession>
<evidence type="ECO:0000313" key="6">
    <source>
        <dbReference type="EMBL" id="TDD42743.1"/>
    </source>
</evidence>
<dbReference type="InterPro" id="IPR052158">
    <property type="entry name" value="INH-QAR"/>
</dbReference>
<evidence type="ECO:0000256" key="4">
    <source>
        <dbReference type="SAM" id="MobiDB-lite"/>
    </source>
</evidence>
<dbReference type="CDD" id="cd03137">
    <property type="entry name" value="GATase1_AraC_1"/>
    <property type="match status" value="1"/>
</dbReference>
<gene>
    <name evidence="6" type="ORF">E1288_28675</name>
</gene>
<dbReference type="InterPro" id="IPR029062">
    <property type="entry name" value="Class_I_gatase-like"/>
</dbReference>
<dbReference type="Proteomes" id="UP000294947">
    <property type="component" value="Unassembled WGS sequence"/>
</dbReference>
<dbReference type="OrthoDB" id="3660033at2"/>
<dbReference type="InterPro" id="IPR002818">
    <property type="entry name" value="DJ-1/PfpI"/>
</dbReference>
<evidence type="ECO:0000256" key="1">
    <source>
        <dbReference type="ARBA" id="ARBA00023015"/>
    </source>
</evidence>
<dbReference type="Pfam" id="PF12833">
    <property type="entry name" value="HTH_18"/>
    <property type="match status" value="1"/>
</dbReference>
<dbReference type="AlphaFoldDB" id="A0A4R4YDN5"/>
<dbReference type="GO" id="GO:0003700">
    <property type="term" value="F:DNA-binding transcription factor activity"/>
    <property type="evidence" value="ECO:0007669"/>
    <property type="project" value="InterPro"/>
</dbReference>
<dbReference type="InterPro" id="IPR018060">
    <property type="entry name" value="HTH_AraC"/>
</dbReference>
<organism evidence="6 7">
    <name type="scientific">Saccharopolyspora elongata</name>
    <dbReference type="NCBI Taxonomy" id="2530387"/>
    <lineage>
        <taxon>Bacteria</taxon>
        <taxon>Bacillati</taxon>
        <taxon>Actinomycetota</taxon>
        <taxon>Actinomycetes</taxon>
        <taxon>Pseudonocardiales</taxon>
        <taxon>Pseudonocardiaceae</taxon>
        <taxon>Saccharopolyspora</taxon>
    </lineage>
</organism>
<dbReference type="PROSITE" id="PS00041">
    <property type="entry name" value="HTH_ARAC_FAMILY_1"/>
    <property type="match status" value="1"/>
</dbReference>
<dbReference type="Pfam" id="PF01965">
    <property type="entry name" value="DJ-1_PfpI"/>
    <property type="match status" value="1"/>
</dbReference>
<dbReference type="InterPro" id="IPR018062">
    <property type="entry name" value="HTH_AraC-typ_CS"/>
</dbReference>
<proteinExistence type="predicted"/>
<dbReference type="PANTHER" id="PTHR43130">
    <property type="entry name" value="ARAC-FAMILY TRANSCRIPTIONAL REGULATOR"/>
    <property type="match status" value="1"/>
</dbReference>
<comment type="caution">
    <text evidence="6">The sequence shown here is derived from an EMBL/GenBank/DDBJ whole genome shotgun (WGS) entry which is preliminary data.</text>
</comment>
<keyword evidence="3" id="KW-0804">Transcription</keyword>
<keyword evidence="7" id="KW-1185">Reference proteome</keyword>
<feature type="domain" description="HTH araC/xylS-type" evidence="5">
    <location>
        <begin position="210"/>
        <end position="308"/>
    </location>
</feature>
<name>A0A4R4YDN5_9PSEU</name>
<feature type="compositionally biased region" description="Polar residues" evidence="4">
    <location>
        <begin position="192"/>
        <end position="205"/>
    </location>
</feature>
<keyword evidence="2" id="KW-0238">DNA-binding</keyword>
<sequence length="312" mass="33995">MVVPVLPGLPLFELAVPAEIFGTDRRDLHPDWYEFSLCAVGNRSVPVQPDARLRLDSGVAALSEADTVIVPSCDAPGTPAPASLLRALRQAGRRGARIIGLGGGTFVLAQAGLLDGRAATTHWMFAAEFAREHPQVRVRPDALYVQDGRYFTAAGTAASIDLCLRLVADDLGAAVAAQVGSRMIASPHRSGDQAQSRAGQANRTTGPSLAATLDWAIKRLDRDLPVAELAGHASMSLRTFNRQFGRQVGVSPVRWLTRQRLWFACRLLETTDLTIERIAQRCGYTHAVPLRQHFRRECGMSPSDYRARHGER</sequence>